<dbReference type="RefSeq" id="WP_136063200.1">
    <property type="nucleotide sequence ID" value="NZ_CAAHFH010000002.1"/>
</dbReference>
<reference evidence="6 7" key="1">
    <citation type="submission" date="2019-04" db="EMBL/GenBank/DDBJ databases">
        <authorList>
            <person name="Van Vliet M D."/>
        </authorList>
    </citation>
    <scope>NUCLEOTIDE SEQUENCE [LARGE SCALE GENOMIC DNA]</scope>
    <source>
        <strain evidence="6 7">F21</strain>
    </source>
</reference>
<dbReference type="SUPFAM" id="SSF54862">
    <property type="entry name" value="4Fe-4S ferredoxins"/>
    <property type="match status" value="1"/>
</dbReference>
<feature type="domain" description="4Fe-4S ferredoxin-type" evidence="5">
    <location>
        <begin position="135"/>
        <end position="166"/>
    </location>
</feature>
<evidence type="ECO:0000313" key="7">
    <source>
        <dbReference type="Proteomes" id="UP000346198"/>
    </source>
</evidence>
<organism evidence="6 7">
    <name type="scientific">Pontiella sulfatireligans</name>
    <dbReference type="NCBI Taxonomy" id="2750658"/>
    <lineage>
        <taxon>Bacteria</taxon>
        <taxon>Pseudomonadati</taxon>
        <taxon>Kiritimatiellota</taxon>
        <taxon>Kiritimatiellia</taxon>
        <taxon>Kiritimatiellales</taxon>
        <taxon>Pontiellaceae</taxon>
        <taxon>Pontiella</taxon>
    </lineage>
</organism>
<evidence type="ECO:0000256" key="3">
    <source>
        <dbReference type="ARBA" id="ARBA00023004"/>
    </source>
</evidence>
<evidence type="ECO:0000259" key="5">
    <source>
        <dbReference type="PROSITE" id="PS51379"/>
    </source>
</evidence>
<dbReference type="AlphaFoldDB" id="A0A6C2UNC1"/>
<dbReference type="InterPro" id="IPR017896">
    <property type="entry name" value="4Fe4S_Fe-S-bd"/>
</dbReference>
<keyword evidence="2" id="KW-0479">Metal-binding</keyword>
<evidence type="ECO:0000256" key="1">
    <source>
        <dbReference type="ARBA" id="ARBA00022485"/>
    </source>
</evidence>
<evidence type="ECO:0000256" key="4">
    <source>
        <dbReference type="ARBA" id="ARBA00023014"/>
    </source>
</evidence>
<dbReference type="PANTHER" id="PTHR43687">
    <property type="entry name" value="ADENYLYLSULFATE REDUCTASE, BETA SUBUNIT"/>
    <property type="match status" value="1"/>
</dbReference>
<evidence type="ECO:0000313" key="6">
    <source>
        <dbReference type="EMBL" id="VGO21762.1"/>
    </source>
</evidence>
<dbReference type="PANTHER" id="PTHR43687:SF1">
    <property type="entry name" value="FERREDOXIN III"/>
    <property type="match status" value="1"/>
</dbReference>
<keyword evidence="1" id="KW-0004">4Fe-4S</keyword>
<sequence length="233" mass="25331">MSANKTILICQCAERRLLNVDGASSSVSLEECIVIPDLCKAVAAKDPILGNGYSEIHACHPRAVRALFAFSGHPLPESVEIVNHRDPSNQKSINPTIQSASDPAWFPVIDYDRCTNCGQCFEFCLFGVYEKDADGKVLVANPGSCKNNCPACARICPATAIIFPKVGESPINGAAVSDEELRKANVKINVDEMLGGDVYAALNARKQKRRSLLNEKKLEHALAERKKCSEKKS</sequence>
<name>A0A6C2UNC1_9BACT</name>
<keyword evidence="7" id="KW-1185">Reference proteome</keyword>
<dbReference type="Gene3D" id="3.30.70.20">
    <property type="match status" value="1"/>
</dbReference>
<dbReference type="PROSITE" id="PS51379">
    <property type="entry name" value="4FE4S_FER_2"/>
    <property type="match status" value="2"/>
</dbReference>
<evidence type="ECO:0000256" key="2">
    <source>
        <dbReference type="ARBA" id="ARBA00022723"/>
    </source>
</evidence>
<dbReference type="GO" id="GO:0046872">
    <property type="term" value="F:metal ion binding"/>
    <property type="evidence" value="ECO:0007669"/>
    <property type="project" value="UniProtKB-KW"/>
</dbReference>
<dbReference type="Pfam" id="PF13237">
    <property type="entry name" value="Fer4_10"/>
    <property type="match status" value="1"/>
</dbReference>
<protein>
    <recommendedName>
        <fullName evidence="5">4Fe-4S ferredoxin-type domain-containing protein</fullName>
    </recommendedName>
</protein>
<proteinExistence type="predicted"/>
<keyword evidence="3" id="KW-0408">Iron</keyword>
<feature type="domain" description="4Fe-4S ferredoxin-type" evidence="5">
    <location>
        <begin position="105"/>
        <end position="134"/>
    </location>
</feature>
<dbReference type="InterPro" id="IPR050572">
    <property type="entry name" value="Fe-S_Ferredoxin"/>
</dbReference>
<dbReference type="GO" id="GO:0051539">
    <property type="term" value="F:4 iron, 4 sulfur cluster binding"/>
    <property type="evidence" value="ECO:0007669"/>
    <property type="project" value="UniProtKB-KW"/>
</dbReference>
<accession>A0A6C2UNC1</accession>
<dbReference type="Proteomes" id="UP000346198">
    <property type="component" value="Unassembled WGS sequence"/>
</dbReference>
<keyword evidence="4" id="KW-0411">Iron-sulfur</keyword>
<dbReference type="EMBL" id="CAAHFH010000002">
    <property type="protein sequence ID" value="VGO21762.1"/>
    <property type="molecule type" value="Genomic_DNA"/>
</dbReference>
<gene>
    <name evidence="6" type="ORF">SCARR_03837</name>
</gene>